<gene>
    <name evidence="5" type="ORF">EVJ58_g3691</name>
</gene>
<organism evidence="5 6">
    <name type="scientific">Rhodofomes roseus</name>
    <dbReference type="NCBI Taxonomy" id="34475"/>
    <lineage>
        <taxon>Eukaryota</taxon>
        <taxon>Fungi</taxon>
        <taxon>Dikarya</taxon>
        <taxon>Basidiomycota</taxon>
        <taxon>Agaricomycotina</taxon>
        <taxon>Agaricomycetes</taxon>
        <taxon>Polyporales</taxon>
        <taxon>Rhodofomes</taxon>
    </lineage>
</organism>
<name>A0A4Y9YNW5_9APHY</name>
<dbReference type="InterPro" id="IPR001977">
    <property type="entry name" value="Depp_CoAkinase"/>
</dbReference>
<evidence type="ECO:0000256" key="4">
    <source>
        <dbReference type="SAM" id="Phobius"/>
    </source>
</evidence>
<dbReference type="FunFam" id="3.40.50.300:FF:000485">
    <property type="entry name" value="Dephospho-CoA kinase CAB5"/>
    <property type="match status" value="1"/>
</dbReference>
<dbReference type="InterPro" id="IPR027417">
    <property type="entry name" value="P-loop_NTPase"/>
</dbReference>
<dbReference type="Pfam" id="PF01121">
    <property type="entry name" value="CoaE"/>
    <property type="match status" value="1"/>
</dbReference>
<comment type="caution">
    <text evidence="5">The sequence shown here is derived from an EMBL/GenBank/DDBJ whole genome shotgun (WGS) entry which is preliminary data.</text>
</comment>
<feature type="transmembrane region" description="Helical" evidence="4">
    <location>
        <begin position="214"/>
        <end position="235"/>
    </location>
</feature>
<keyword evidence="4" id="KW-1133">Transmembrane helix</keyword>
<accession>A0A4Y9YNW5</accession>
<dbReference type="GO" id="GO:0004140">
    <property type="term" value="F:dephospho-CoA kinase activity"/>
    <property type="evidence" value="ECO:0007669"/>
    <property type="project" value="InterPro"/>
</dbReference>
<dbReference type="EMBL" id="SEKV01000156">
    <property type="protein sequence ID" value="TFY62699.1"/>
    <property type="molecule type" value="Genomic_DNA"/>
</dbReference>
<protein>
    <recommendedName>
        <fullName evidence="7">Dephospho-CoA kinase</fullName>
    </recommendedName>
</protein>
<dbReference type="AlphaFoldDB" id="A0A4Y9YNW5"/>
<evidence type="ECO:0000313" key="6">
    <source>
        <dbReference type="Proteomes" id="UP000298390"/>
    </source>
</evidence>
<dbReference type="PANTHER" id="PTHR10695">
    <property type="entry name" value="DEPHOSPHO-COA KINASE-RELATED"/>
    <property type="match status" value="1"/>
</dbReference>
<dbReference type="NCBIfam" id="TIGR00152">
    <property type="entry name" value="dephospho-CoA kinase"/>
    <property type="match status" value="1"/>
</dbReference>
<dbReference type="CDD" id="cd02022">
    <property type="entry name" value="DPCK"/>
    <property type="match status" value="1"/>
</dbReference>
<evidence type="ECO:0000256" key="2">
    <source>
        <dbReference type="ARBA" id="ARBA00022741"/>
    </source>
</evidence>
<dbReference type="PROSITE" id="PS51219">
    <property type="entry name" value="DPCK"/>
    <property type="match status" value="1"/>
</dbReference>
<dbReference type="GO" id="GO:0015937">
    <property type="term" value="P:coenzyme A biosynthetic process"/>
    <property type="evidence" value="ECO:0007669"/>
    <property type="project" value="InterPro"/>
</dbReference>
<feature type="transmembrane region" description="Helical" evidence="4">
    <location>
        <begin position="122"/>
        <end position="140"/>
    </location>
</feature>
<proteinExistence type="inferred from homology"/>
<dbReference type="Proteomes" id="UP000298390">
    <property type="component" value="Unassembled WGS sequence"/>
</dbReference>
<dbReference type="Gene3D" id="3.40.50.300">
    <property type="entry name" value="P-loop containing nucleotide triphosphate hydrolases"/>
    <property type="match status" value="1"/>
</dbReference>
<evidence type="ECO:0008006" key="7">
    <source>
        <dbReference type="Google" id="ProtNLM"/>
    </source>
</evidence>
<evidence type="ECO:0000256" key="1">
    <source>
        <dbReference type="ARBA" id="ARBA00009018"/>
    </source>
</evidence>
<dbReference type="GO" id="GO:0005737">
    <property type="term" value="C:cytoplasm"/>
    <property type="evidence" value="ECO:0007669"/>
    <property type="project" value="UniProtKB-ARBA"/>
</dbReference>
<keyword evidence="4" id="KW-0812">Transmembrane</keyword>
<comment type="similarity">
    <text evidence="1">Belongs to the CoaE family.</text>
</comment>
<dbReference type="SUPFAM" id="SSF52540">
    <property type="entry name" value="P-loop containing nucleoside triphosphate hydrolases"/>
    <property type="match status" value="1"/>
</dbReference>
<dbReference type="PANTHER" id="PTHR10695:SF46">
    <property type="entry name" value="BIFUNCTIONAL COENZYME A SYNTHASE-RELATED"/>
    <property type="match status" value="1"/>
</dbReference>
<dbReference type="STRING" id="34475.A0A4Y9YNW5"/>
<keyword evidence="3" id="KW-0067">ATP-binding</keyword>
<reference evidence="5 6" key="1">
    <citation type="submission" date="2019-01" db="EMBL/GenBank/DDBJ databases">
        <title>Genome sequencing of the rare red list fungi Fomitopsis rosea.</title>
        <authorList>
            <person name="Buettner E."/>
            <person name="Kellner H."/>
        </authorList>
    </citation>
    <scope>NUCLEOTIDE SEQUENCE [LARGE SCALE GENOMIC DNA]</scope>
    <source>
        <strain evidence="5 6">DSM 105464</strain>
    </source>
</reference>
<dbReference type="GO" id="GO:0005524">
    <property type="term" value="F:ATP binding"/>
    <property type="evidence" value="ECO:0007669"/>
    <property type="project" value="UniProtKB-KW"/>
</dbReference>
<sequence length="248" mass="27605">MLVVGLTGGIATGKSTVSTLLRAHNIPIIDADVLARQVVLPGTHALQKIVKHFGQDVLQRDGTLDRAKLGAIVFSDERQRKVLNGIVHPAVRRAMLWDAIRCWWRGEPLCVLDVPLLIEGGLWRFVATVVVVYCLIYIGMRFSSPEIQLQRLMARDSSSREAAMGRLNAQLPIGEKVDYADIVVDNSGSLQDLQGQIESLIAKLRRRAGWSWRISWLFPPYGLLSALSVLAWKAIRGKKATPKRTIRP</sequence>
<evidence type="ECO:0000256" key="3">
    <source>
        <dbReference type="ARBA" id="ARBA00022840"/>
    </source>
</evidence>
<keyword evidence="4" id="KW-0472">Membrane</keyword>
<dbReference type="HAMAP" id="MF_00376">
    <property type="entry name" value="Dephospho_CoA_kinase"/>
    <property type="match status" value="1"/>
</dbReference>
<evidence type="ECO:0000313" key="5">
    <source>
        <dbReference type="EMBL" id="TFY62699.1"/>
    </source>
</evidence>
<keyword evidence="2" id="KW-0547">Nucleotide-binding</keyword>